<evidence type="ECO:0000256" key="1">
    <source>
        <dbReference type="SAM" id="Phobius"/>
    </source>
</evidence>
<keyword evidence="1" id="KW-1133">Transmembrane helix</keyword>
<dbReference type="Proteomes" id="UP000050761">
    <property type="component" value="Unassembled WGS sequence"/>
</dbReference>
<keyword evidence="1" id="KW-0472">Membrane</keyword>
<evidence type="ECO:0000313" key="2">
    <source>
        <dbReference type="Proteomes" id="UP000050761"/>
    </source>
</evidence>
<reference evidence="3" key="1">
    <citation type="submission" date="2019-09" db="UniProtKB">
        <authorList>
            <consortium name="WormBaseParasite"/>
        </authorList>
    </citation>
    <scope>IDENTIFICATION</scope>
</reference>
<accession>A0A183GF89</accession>
<name>A0A183GF89_HELPZ</name>
<protein>
    <submittedName>
        <fullName evidence="3">Glycosyltransferase family 92 protein</fullName>
    </submittedName>
</protein>
<sequence length="241" mass="27494">LQSLFQVVTAFFLAAVSAAVLSIFVIAWRLTGRRPLFYDLFLVEIHSWGARRFVQVLQLGQEFRPPGSWSDVMARMRSRAQIVFDTNVVIQSPATVMDDSAARFACIPVIRFPPIFQEAMYSTPVPFLLLSILLENSYTFLKMLEGKNCYGDIFIYYFAQIHSKTHIKQLEVFLSTLAFMEQSQKADMLLTHCTSYTCGLSTTSNRTVNCCKIKQIFPRCDNHTWVIISVTCLMPCVSQKI</sequence>
<dbReference type="AlphaFoldDB" id="A0A183GF89"/>
<feature type="transmembrane region" description="Helical" evidence="1">
    <location>
        <begin position="6"/>
        <end position="28"/>
    </location>
</feature>
<keyword evidence="2" id="KW-1185">Reference proteome</keyword>
<keyword evidence="1" id="KW-0812">Transmembrane</keyword>
<proteinExistence type="predicted"/>
<evidence type="ECO:0000313" key="3">
    <source>
        <dbReference type="WBParaSite" id="HPBE_0002104801-mRNA-1"/>
    </source>
</evidence>
<organism evidence="2 3">
    <name type="scientific">Heligmosomoides polygyrus</name>
    <name type="common">Parasitic roundworm</name>
    <dbReference type="NCBI Taxonomy" id="6339"/>
    <lineage>
        <taxon>Eukaryota</taxon>
        <taxon>Metazoa</taxon>
        <taxon>Ecdysozoa</taxon>
        <taxon>Nematoda</taxon>
        <taxon>Chromadorea</taxon>
        <taxon>Rhabditida</taxon>
        <taxon>Rhabditina</taxon>
        <taxon>Rhabditomorpha</taxon>
        <taxon>Strongyloidea</taxon>
        <taxon>Heligmosomidae</taxon>
        <taxon>Heligmosomoides</taxon>
    </lineage>
</organism>
<dbReference type="WBParaSite" id="HPBE_0002104801-mRNA-1">
    <property type="protein sequence ID" value="HPBE_0002104801-mRNA-1"/>
    <property type="gene ID" value="HPBE_0002104801"/>
</dbReference>